<evidence type="ECO:0000256" key="1">
    <source>
        <dbReference type="SAM" id="MobiDB-lite"/>
    </source>
</evidence>
<dbReference type="EMBL" id="CM000141">
    <property type="protein sequence ID" value="EEE60385.1"/>
    <property type="molecule type" value="Genomic_DNA"/>
</dbReference>
<name>B9FD21_ORYSJ</name>
<protein>
    <submittedName>
        <fullName evidence="2">Uncharacterized protein</fullName>
    </submittedName>
</protein>
<organism evidence="2">
    <name type="scientific">Oryza sativa subsp. japonica</name>
    <name type="common">Rice</name>
    <dbReference type="NCBI Taxonomy" id="39947"/>
    <lineage>
        <taxon>Eukaryota</taxon>
        <taxon>Viridiplantae</taxon>
        <taxon>Streptophyta</taxon>
        <taxon>Embryophyta</taxon>
        <taxon>Tracheophyta</taxon>
        <taxon>Spermatophyta</taxon>
        <taxon>Magnoliopsida</taxon>
        <taxon>Liliopsida</taxon>
        <taxon>Poales</taxon>
        <taxon>Poaceae</taxon>
        <taxon>BOP clade</taxon>
        <taxon>Oryzoideae</taxon>
        <taxon>Oryzeae</taxon>
        <taxon>Oryzinae</taxon>
        <taxon>Oryza</taxon>
        <taxon>Oryza sativa</taxon>
    </lineage>
</organism>
<gene>
    <name evidence="2" type="ORF">OsJ_13537</name>
</gene>
<accession>B9FD21</accession>
<feature type="compositionally biased region" description="Basic and acidic residues" evidence="1">
    <location>
        <begin position="280"/>
        <end position="301"/>
    </location>
</feature>
<reference evidence="2" key="1">
    <citation type="journal article" date="2005" name="PLoS Biol.">
        <title>The genomes of Oryza sativa: a history of duplications.</title>
        <authorList>
            <person name="Yu J."/>
            <person name="Wang J."/>
            <person name="Lin W."/>
            <person name="Li S."/>
            <person name="Li H."/>
            <person name="Zhou J."/>
            <person name="Ni P."/>
            <person name="Dong W."/>
            <person name="Hu S."/>
            <person name="Zeng C."/>
            <person name="Zhang J."/>
            <person name="Zhang Y."/>
            <person name="Li R."/>
            <person name="Xu Z."/>
            <person name="Li S."/>
            <person name="Li X."/>
            <person name="Zheng H."/>
            <person name="Cong L."/>
            <person name="Lin L."/>
            <person name="Yin J."/>
            <person name="Geng J."/>
            <person name="Li G."/>
            <person name="Shi J."/>
            <person name="Liu J."/>
            <person name="Lv H."/>
            <person name="Li J."/>
            <person name="Wang J."/>
            <person name="Deng Y."/>
            <person name="Ran L."/>
            <person name="Shi X."/>
            <person name="Wang X."/>
            <person name="Wu Q."/>
            <person name="Li C."/>
            <person name="Ren X."/>
            <person name="Wang J."/>
            <person name="Wang X."/>
            <person name="Li D."/>
            <person name="Liu D."/>
            <person name="Zhang X."/>
            <person name="Ji Z."/>
            <person name="Zhao W."/>
            <person name="Sun Y."/>
            <person name="Zhang Z."/>
            <person name="Bao J."/>
            <person name="Han Y."/>
            <person name="Dong L."/>
            <person name="Ji J."/>
            <person name="Chen P."/>
            <person name="Wu S."/>
            <person name="Liu J."/>
            <person name="Xiao Y."/>
            <person name="Bu D."/>
            <person name="Tan J."/>
            <person name="Yang L."/>
            <person name="Ye C."/>
            <person name="Zhang J."/>
            <person name="Xu J."/>
            <person name="Zhou Y."/>
            <person name="Yu Y."/>
            <person name="Zhang B."/>
            <person name="Zhuang S."/>
            <person name="Wei H."/>
            <person name="Liu B."/>
            <person name="Lei M."/>
            <person name="Yu H."/>
            <person name="Li Y."/>
            <person name="Xu H."/>
            <person name="Wei S."/>
            <person name="He X."/>
            <person name="Fang L."/>
            <person name="Zhang Z."/>
            <person name="Zhang Y."/>
            <person name="Huang X."/>
            <person name="Su Z."/>
            <person name="Tong W."/>
            <person name="Li J."/>
            <person name="Tong Z."/>
            <person name="Li S."/>
            <person name="Ye J."/>
            <person name="Wang L."/>
            <person name="Fang L."/>
            <person name="Lei T."/>
            <person name="Chen C."/>
            <person name="Chen H."/>
            <person name="Xu Z."/>
            <person name="Li H."/>
            <person name="Huang H."/>
            <person name="Zhang F."/>
            <person name="Xu H."/>
            <person name="Li N."/>
            <person name="Zhao C."/>
            <person name="Li S."/>
            <person name="Dong L."/>
            <person name="Huang Y."/>
            <person name="Li L."/>
            <person name="Xi Y."/>
            <person name="Qi Q."/>
            <person name="Li W."/>
            <person name="Zhang B."/>
            <person name="Hu W."/>
            <person name="Zhang Y."/>
            <person name="Tian X."/>
            <person name="Jiao Y."/>
            <person name="Liang X."/>
            <person name="Jin J."/>
            <person name="Gao L."/>
            <person name="Zheng W."/>
            <person name="Hao B."/>
            <person name="Liu S."/>
            <person name="Wang W."/>
            <person name="Yuan L."/>
            <person name="Cao M."/>
            <person name="McDermott J."/>
            <person name="Samudrala R."/>
            <person name="Wang J."/>
            <person name="Wong G.K."/>
            <person name="Yang H."/>
        </authorList>
    </citation>
    <scope>NUCLEOTIDE SEQUENCE [LARGE SCALE GENOMIC DNA]</scope>
</reference>
<dbReference type="Proteomes" id="UP000007752">
    <property type="component" value="Chromosome 4"/>
</dbReference>
<proteinExistence type="predicted"/>
<sequence>MTPLQEDILPVDTIVQSSLIKHRALSTIAAAPASSSSSAGGEEMPPAASAAVVFLCIAKEAELMLELLKHGATDTDDIIQQSSVIRLCAMSLFHLQGCQSLVAAGAMLGVAKEAKMLCDWMKKENKLVIFSKSLSLPCCELEESRLIRIRALDVMMTILQQSSFPSSKCIAKEAELMLELLKHGATDTDDIIQQSSVIRLCAMSLFHLQGCQSLVAAGAMLGVAKEAKMLCDWMKKENKLVIFSKSLPLPCCELEESRLIRIRALDVMMTILQQSSFPSSKDKVRSPRSEDTPKTKRRCSEKSFAGPA</sequence>
<dbReference type="AlphaFoldDB" id="B9FD21"/>
<reference evidence="2" key="2">
    <citation type="submission" date="2008-12" db="EMBL/GenBank/DDBJ databases">
        <title>Improved gene annotation of the rice (Oryza sativa) genomes.</title>
        <authorList>
            <person name="Wang J."/>
            <person name="Li R."/>
            <person name="Fan W."/>
            <person name="Huang Q."/>
            <person name="Zhang J."/>
            <person name="Zhou Y."/>
            <person name="Hu Y."/>
            <person name="Zi S."/>
            <person name="Li J."/>
            <person name="Ni P."/>
            <person name="Zheng H."/>
            <person name="Zhang Y."/>
            <person name="Zhao M."/>
            <person name="Hao Q."/>
            <person name="McDermott J."/>
            <person name="Samudrala R."/>
            <person name="Kristiansen K."/>
            <person name="Wong G.K.-S."/>
        </authorList>
    </citation>
    <scope>NUCLEOTIDE SEQUENCE</scope>
</reference>
<feature type="region of interest" description="Disordered" evidence="1">
    <location>
        <begin position="276"/>
        <end position="308"/>
    </location>
</feature>
<evidence type="ECO:0000313" key="2">
    <source>
        <dbReference type="EMBL" id="EEE60385.1"/>
    </source>
</evidence>